<reference evidence="2" key="1">
    <citation type="journal article" date="2019" name="Int. J. Syst. Evol. Microbiol.">
        <title>The Global Catalogue of Microorganisms (GCM) 10K type strain sequencing project: providing services to taxonomists for standard genome sequencing and annotation.</title>
        <authorList>
            <consortium name="The Broad Institute Genomics Platform"/>
            <consortium name="The Broad Institute Genome Sequencing Center for Infectious Disease"/>
            <person name="Wu L."/>
            <person name="Ma J."/>
        </authorList>
    </citation>
    <scope>NUCLEOTIDE SEQUENCE [LARGE SCALE GENOMIC DNA]</scope>
    <source>
        <strain evidence="2">SHR3</strain>
    </source>
</reference>
<gene>
    <name evidence="1" type="ORF">ACFPTN_22220</name>
</gene>
<proteinExistence type="predicted"/>
<dbReference type="Proteomes" id="UP001595974">
    <property type="component" value="Unassembled WGS sequence"/>
</dbReference>
<organism evidence="1 2">
    <name type="scientific">Thauera sinica</name>
    <dbReference type="NCBI Taxonomy" id="2665146"/>
    <lineage>
        <taxon>Bacteria</taxon>
        <taxon>Pseudomonadati</taxon>
        <taxon>Pseudomonadota</taxon>
        <taxon>Betaproteobacteria</taxon>
        <taxon>Rhodocyclales</taxon>
        <taxon>Zoogloeaceae</taxon>
        <taxon>Thauera</taxon>
    </lineage>
</organism>
<comment type="caution">
    <text evidence="1">The sequence shown here is derived from an EMBL/GenBank/DDBJ whole genome shotgun (WGS) entry which is preliminary data.</text>
</comment>
<protein>
    <submittedName>
        <fullName evidence="1">Uncharacterized protein</fullName>
    </submittedName>
</protein>
<name>A0ABW1AYV7_9RHOO</name>
<evidence type="ECO:0000313" key="2">
    <source>
        <dbReference type="Proteomes" id="UP001595974"/>
    </source>
</evidence>
<dbReference type="EMBL" id="JBHSOG010000103">
    <property type="protein sequence ID" value="MFC5772106.1"/>
    <property type="molecule type" value="Genomic_DNA"/>
</dbReference>
<sequence>MMTPPPVALPPRPWYARRGTAADGVDALSSIHDADGRLIAIVRAGAIGDLFVIAPDLLADLAAVLRTTVQRDADYRNQHGIEMDAKGCREALCDAIADAMATLAHAQDNGLPVDLPGLAALEETP</sequence>
<evidence type="ECO:0000313" key="1">
    <source>
        <dbReference type="EMBL" id="MFC5772106.1"/>
    </source>
</evidence>
<accession>A0ABW1AYV7</accession>
<keyword evidence="2" id="KW-1185">Reference proteome</keyword>
<dbReference type="RefSeq" id="WP_157748526.1">
    <property type="nucleotide sequence ID" value="NZ_JBHSOG010000103.1"/>
</dbReference>